<evidence type="ECO:0000313" key="8">
    <source>
        <dbReference type="EMBL" id="XFO64078.1"/>
    </source>
</evidence>
<evidence type="ECO:0000256" key="5">
    <source>
        <dbReference type="ARBA" id="ARBA00023136"/>
    </source>
</evidence>
<dbReference type="PANTHER" id="PTHR35007">
    <property type="entry name" value="INTEGRAL MEMBRANE PROTEIN-RELATED"/>
    <property type="match status" value="1"/>
</dbReference>
<dbReference type="InterPro" id="IPR018076">
    <property type="entry name" value="T2SS_GspF_dom"/>
</dbReference>
<organism evidence="8 9">
    <name type="scientific">Sporomusa silvacetica DSM 10669</name>
    <dbReference type="NCBI Taxonomy" id="1123289"/>
    <lineage>
        <taxon>Bacteria</taxon>
        <taxon>Bacillati</taxon>
        <taxon>Bacillota</taxon>
        <taxon>Negativicutes</taxon>
        <taxon>Selenomonadales</taxon>
        <taxon>Sporomusaceae</taxon>
        <taxon>Sporomusa</taxon>
    </lineage>
</organism>
<evidence type="ECO:0000256" key="1">
    <source>
        <dbReference type="ARBA" id="ARBA00004651"/>
    </source>
</evidence>
<protein>
    <recommendedName>
        <fullName evidence="7">Type II secretion system protein GspF domain-containing protein</fullName>
    </recommendedName>
</protein>
<feature type="transmembrane region" description="Helical" evidence="6">
    <location>
        <begin position="313"/>
        <end position="333"/>
    </location>
</feature>
<feature type="transmembrane region" description="Helical" evidence="6">
    <location>
        <begin position="282"/>
        <end position="301"/>
    </location>
</feature>
<evidence type="ECO:0000256" key="4">
    <source>
        <dbReference type="ARBA" id="ARBA00022989"/>
    </source>
</evidence>
<dbReference type="Proteomes" id="UP000216752">
    <property type="component" value="Chromosome"/>
</dbReference>
<sequence length="341" mass="37526">MGALNAYLAREGTESMLLVIGFLLFLNLLVICLIIFRWQSRSKVAIDQRMKQYLAPATLHKIKSTEDKAGTTRQLSGWRAIIRWLGQQLASSDGSWTRRMEHRLVQAGVPLKSQEFLVICLGTAVASALLLMLKGGLLGMVFGGICGYGMPFLFLKIKIKRRAKAFNDQLGDTLTLIANALRTGYSFMQAIEMVAREMLPPISVEYGRTLKEMNLGVPTEEAMTNMARRVNSDDLDLVVTAVLIQRQVGGNLAEVLDSIAGTIRERIRIKGEIKTLTAQGRMSGVIVSLLPVALLLALKMINPEYIDLLFTHPTGQVMLGAAVLGQVLGMVTIQKIVNIDI</sequence>
<evidence type="ECO:0000256" key="2">
    <source>
        <dbReference type="ARBA" id="ARBA00022475"/>
    </source>
</evidence>
<dbReference type="EMBL" id="CP155573">
    <property type="protein sequence ID" value="XFO64078.1"/>
    <property type="molecule type" value="Genomic_DNA"/>
</dbReference>
<feature type="transmembrane region" description="Helical" evidence="6">
    <location>
        <begin position="15"/>
        <end position="36"/>
    </location>
</feature>
<comment type="subcellular location">
    <subcellularLocation>
        <location evidence="1">Cell membrane</location>
        <topology evidence="1">Multi-pass membrane protein</topology>
    </subcellularLocation>
</comment>
<dbReference type="Gene3D" id="1.20.81.30">
    <property type="entry name" value="Type II secretion system (T2SS), domain F"/>
    <property type="match status" value="1"/>
</dbReference>
<evidence type="ECO:0000313" key="9">
    <source>
        <dbReference type="Proteomes" id="UP000216752"/>
    </source>
</evidence>
<proteinExistence type="predicted"/>
<dbReference type="InterPro" id="IPR042094">
    <property type="entry name" value="T2SS_GspF_sf"/>
</dbReference>
<dbReference type="PANTHER" id="PTHR35007:SF1">
    <property type="entry name" value="PILUS ASSEMBLY PROTEIN"/>
    <property type="match status" value="1"/>
</dbReference>
<reference evidence="8" key="1">
    <citation type="submission" date="2024-05" db="EMBL/GenBank/DDBJ databases">
        <title>Isolation and characterization of Sporomusa carbonis sp. nov., a carboxydotrophic hydrogenogen in the genus of Sporomusa isolated from a charcoal burning pile.</title>
        <authorList>
            <person name="Boeer T."/>
            <person name="Rosenbaum F."/>
            <person name="Eysell L."/>
            <person name="Mueller V."/>
            <person name="Daniel R."/>
            <person name="Poehlein A."/>
        </authorList>
    </citation>
    <scope>NUCLEOTIDE SEQUENCE [LARGE SCALE GENOMIC DNA]</scope>
    <source>
        <strain evidence="8">DSM 10669</strain>
    </source>
</reference>
<evidence type="ECO:0000259" key="7">
    <source>
        <dbReference type="Pfam" id="PF00482"/>
    </source>
</evidence>
<keyword evidence="9" id="KW-1185">Reference proteome</keyword>
<keyword evidence="4 6" id="KW-1133">Transmembrane helix</keyword>
<feature type="transmembrane region" description="Helical" evidence="6">
    <location>
        <begin position="139"/>
        <end position="157"/>
    </location>
</feature>
<keyword evidence="3 6" id="KW-0812">Transmembrane</keyword>
<evidence type="ECO:0000256" key="6">
    <source>
        <dbReference type="SAM" id="Phobius"/>
    </source>
</evidence>
<feature type="domain" description="Type II secretion system protein GspF" evidence="7">
    <location>
        <begin position="174"/>
        <end position="297"/>
    </location>
</feature>
<evidence type="ECO:0000256" key="3">
    <source>
        <dbReference type="ARBA" id="ARBA00022692"/>
    </source>
</evidence>
<keyword evidence="5 6" id="KW-0472">Membrane</keyword>
<name>A0ABZ3IFF1_9FIRM</name>
<keyword evidence="2" id="KW-1003">Cell membrane</keyword>
<gene>
    <name evidence="8" type="ORF">SPSIL_001680</name>
</gene>
<dbReference type="Pfam" id="PF00482">
    <property type="entry name" value="T2SSF"/>
    <property type="match status" value="1"/>
</dbReference>
<accession>A0ABZ3IFF1</accession>
<feature type="transmembrane region" description="Helical" evidence="6">
    <location>
        <begin position="116"/>
        <end position="133"/>
    </location>
</feature>